<evidence type="ECO:0000313" key="2">
    <source>
        <dbReference type="EMBL" id="MBC9786018.1"/>
    </source>
</evidence>
<keyword evidence="3" id="KW-1185">Reference proteome</keyword>
<evidence type="ECO:0000313" key="3">
    <source>
        <dbReference type="Proteomes" id="UP000617402"/>
    </source>
</evidence>
<name>A0ABR7T5G2_HELCL</name>
<evidence type="ECO:0000256" key="1">
    <source>
        <dbReference type="SAM" id="SignalP"/>
    </source>
</evidence>
<gene>
    <name evidence="2" type="ORF">H1S01_16170</name>
</gene>
<feature type="signal peptide" evidence="1">
    <location>
        <begin position="1"/>
        <end position="24"/>
    </location>
</feature>
<dbReference type="Proteomes" id="UP000617402">
    <property type="component" value="Unassembled WGS sequence"/>
</dbReference>
<protein>
    <submittedName>
        <fullName evidence="2">Uncharacterized protein</fullName>
    </submittedName>
</protein>
<comment type="caution">
    <text evidence="2">The sequence shown here is derived from an EMBL/GenBank/DDBJ whole genome shotgun (WGS) entry which is preliminary data.</text>
</comment>
<feature type="chain" id="PRO_5045046558" evidence="1">
    <location>
        <begin position="25"/>
        <end position="320"/>
    </location>
</feature>
<dbReference type="RefSeq" id="WP_188041449.1">
    <property type="nucleotide sequence ID" value="NZ_JACVHF010000023.1"/>
</dbReference>
<proteinExistence type="predicted"/>
<keyword evidence="1" id="KW-0732">Signal</keyword>
<organism evidence="2 3">
    <name type="scientific">Heliobacterium chlorum</name>
    <dbReference type="NCBI Taxonomy" id="2698"/>
    <lineage>
        <taxon>Bacteria</taxon>
        <taxon>Bacillati</taxon>
        <taxon>Bacillota</taxon>
        <taxon>Clostridia</taxon>
        <taxon>Eubacteriales</taxon>
        <taxon>Heliobacteriaceae</taxon>
        <taxon>Heliobacterium</taxon>
    </lineage>
</organism>
<reference evidence="2 3" key="1">
    <citation type="submission" date="2020-07" db="EMBL/GenBank/DDBJ databases">
        <title>Draft whole-genome sequence of Heliobacterium chlorum DSM 3682, type strain.</title>
        <authorList>
            <person name="Kyndt J.A."/>
            <person name="Meyer T.E."/>
            <person name="Imhoff J.F."/>
        </authorList>
    </citation>
    <scope>NUCLEOTIDE SEQUENCE [LARGE SCALE GENOMIC DNA]</scope>
    <source>
        <strain evidence="2 3">DSM 3682</strain>
    </source>
</reference>
<dbReference type="PROSITE" id="PS51257">
    <property type="entry name" value="PROKAR_LIPOPROTEIN"/>
    <property type="match status" value="1"/>
</dbReference>
<accession>A0ABR7T5G2</accession>
<sequence>MNRLKTLFLFTIILSLLLSGCRSTPTSPVETDEETGGGPVPVLVGAILAPADSATATLNPKVTEAVRSVKTRLGVHKQIVTTSDFLSTEEALRYFGENEARVVLIADPAYKDILPLAEQTYPKTKFLSLTPGDVQTGSNRLAGAYLVGALAGAISPNGAITALFTAGDSQAAAVEKALRTGLAETNKKAVLTRAVTGENIPVTGDVLISTVKDTLPVMTASLTGTNVGIALVNANEPTPSGIFVVESGYLDTDILPQLESILSGKDVKNLGKTGWNLYIAGPGTTPSGPAVKRPLSTEINEKMMPLLQKVEQGQIDLAGF</sequence>
<dbReference type="EMBL" id="JACVHF010000023">
    <property type="protein sequence ID" value="MBC9786018.1"/>
    <property type="molecule type" value="Genomic_DNA"/>
</dbReference>